<dbReference type="PANTHER" id="PTHR43823:SF3">
    <property type="entry name" value="MULTIDRUG EXPORT PROTEIN MEPA"/>
    <property type="match status" value="1"/>
</dbReference>
<keyword evidence="9" id="KW-0046">Antibiotic resistance</keyword>
<evidence type="ECO:0000313" key="12">
    <source>
        <dbReference type="Proteomes" id="UP000294919"/>
    </source>
</evidence>
<dbReference type="GO" id="GO:0042910">
    <property type="term" value="F:xenobiotic transmembrane transporter activity"/>
    <property type="evidence" value="ECO:0007669"/>
    <property type="project" value="InterPro"/>
</dbReference>
<evidence type="ECO:0000256" key="4">
    <source>
        <dbReference type="ARBA" id="ARBA00022448"/>
    </source>
</evidence>
<dbReference type="PANTHER" id="PTHR43823">
    <property type="entry name" value="SPORULATION PROTEIN YKVU"/>
    <property type="match status" value="1"/>
</dbReference>
<reference evidence="11 12" key="1">
    <citation type="submission" date="2019-03" db="EMBL/GenBank/DDBJ databases">
        <title>Genomic Encyclopedia of Type Strains, Phase IV (KMG-IV): sequencing the most valuable type-strain genomes for metagenomic binning, comparative biology and taxonomic classification.</title>
        <authorList>
            <person name="Goeker M."/>
        </authorList>
    </citation>
    <scope>NUCLEOTIDE SEQUENCE [LARGE SCALE GENOMIC DNA]</scope>
    <source>
        <strain evidence="11 12">DSM 102940</strain>
    </source>
</reference>
<feature type="transmembrane region" description="Helical" evidence="10">
    <location>
        <begin position="398"/>
        <end position="416"/>
    </location>
</feature>
<feature type="transmembrane region" description="Helical" evidence="10">
    <location>
        <begin position="104"/>
        <end position="122"/>
    </location>
</feature>
<feature type="transmembrane region" description="Helical" evidence="10">
    <location>
        <begin position="200"/>
        <end position="222"/>
    </location>
</feature>
<dbReference type="OrthoDB" id="9811110at2"/>
<dbReference type="InterPro" id="IPR045070">
    <property type="entry name" value="MATE_MepA-like"/>
</dbReference>
<feature type="transmembrane region" description="Helical" evidence="10">
    <location>
        <begin position="171"/>
        <end position="194"/>
    </location>
</feature>
<keyword evidence="4" id="KW-0813">Transport</keyword>
<keyword evidence="8 10" id="KW-0472">Membrane</keyword>
<evidence type="ECO:0000256" key="6">
    <source>
        <dbReference type="ARBA" id="ARBA00022692"/>
    </source>
</evidence>
<evidence type="ECO:0000256" key="3">
    <source>
        <dbReference type="ARBA" id="ARBA00022106"/>
    </source>
</evidence>
<comment type="similarity">
    <text evidence="2">Belongs to the multi antimicrobial extrusion (MATE) (TC 2.A.66.1) family. MepA subfamily.</text>
</comment>
<dbReference type="GO" id="GO:0005886">
    <property type="term" value="C:plasma membrane"/>
    <property type="evidence" value="ECO:0007669"/>
    <property type="project" value="UniProtKB-SubCell"/>
</dbReference>
<dbReference type="CDD" id="cd13143">
    <property type="entry name" value="MATE_MepA_like"/>
    <property type="match status" value="1"/>
</dbReference>
<dbReference type="AlphaFoldDB" id="A0A4R2KRI8"/>
<feature type="transmembrane region" description="Helical" evidence="10">
    <location>
        <begin position="63"/>
        <end position="84"/>
    </location>
</feature>
<dbReference type="Proteomes" id="UP000294919">
    <property type="component" value="Unassembled WGS sequence"/>
</dbReference>
<dbReference type="InterPro" id="IPR002528">
    <property type="entry name" value="MATE_fam"/>
</dbReference>
<dbReference type="EMBL" id="SLWV01000033">
    <property type="protein sequence ID" value="TCO69235.1"/>
    <property type="molecule type" value="Genomic_DNA"/>
</dbReference>
<dbReference type="InterPro" id="IPR048279">
    <property type="entry name" value="MdtK-like"/>
</dbReference>
<sequence>MNKKQGQNKRLILMREENVTKALFKLGIPMVVSMLVVALYNVVDTYFVSSLGTQQVGAVSVAFPLSLYFSGIGLTFGVGGASYISRLLGAKENKKVNEVAATSLYTSLIIGMILVIMVLVFLTPILKFMGATDTILPYAKCYAVIFTISMLFSTANVTAGNLAISQGASNITLRAMISGSVLNMILDPLLIYTLNMGVKGAAIATLISQIITSLIYIWFFFGENSYIHIGISNFKLKLDIYSQVIKIGISMMLLQFLTGFSMSLISRTASYYGDEAVAAMGIVLRIVTLGTNVVFGFMKGFQPMAGFNYGAKNYTRLREVTRISVKLTTIYCVLWTLVVVLFANQIVSLLSNDTNVIAIAEKALKANTIMFFTFGFQFAYSTLYLSIGRALWGGVLNIGRQGLFLIPVILLLPKFFQLNGVIYAQPVADIITTIITIVLAIKIEKELINLRQEKFQN</sequence>
<evidence type="ECO:0000256" key="10">
    <source>
        <dbReference type="SAM" id="Phobius"/>
    </source>
</evidence>
<feature type="transmembrane region" description="Helical" evidence="10">
    <location>
        <begin position="367"/>
        <end position="386"/>
    </location>
</feature>
<gene>
    <name evidence="11" type="ORF">EV214_13311</name>
</gene>
<evidence type="ECO:0000313" key="11">
    <source>
        <dbReference type="EMBL" id="TCO69235.1"/>
    </source>
</evidence>
<dbReference type="RefSeq" id="WP_132247667.1">
    <property type="nucleotide sequence ID" value="NZ_SLWV01000033.1"/>
</dbReference>
<dbReference type="GO" id="GO:0046677">
    <property type="term" value="P:response to antibiotic"/>
    <property type="evidence" value="ECO:0007669"/>
    <property type="project" value="UniProtKB-KW"/>
</dbReference>
<keyword evidence="6 10" id="KW-0812">Transmembrane</keyword>
<evidence type="ECO:0000256" key="1">
    <source>
        <dbReference type="ARBA" id="ARBA00004651"/>
    </source>
</evidence>
<dbReference type="InterPro" id="IPR051327">
    <property type="entry name" value="MATE_MepA_subfamily"/>
</dbReference>
<dbReference type="PIRSF" id="PIRSF006603">
    <property type="entry name" value="DinF"/>
    <property type="match status" value="1"/>
</dbReference>
<comment type="caution">
    <text evidence="11">The sequence shown here is derived from an EMBL/GenBank/DDBJ whole genome shotgun (WGS) entry which is preliminary data.</text>
</comment>
<feature type="transmembrane region" description="Helical" evidence="10">
    <location>
        <begin position="142"/>
        <end position="164"/>
    </location>
</feature>
<accession>A0A4R2KRI8</accession>
<feature type="transmembrane region" description="Helical" evidence="10">
    <location>
        <begin position="422"/>
        <end position="441"/>
    </location>
</feature>
<evidence type="ECO:0000256" key="8">
    <source>
        <dbReference type="ARBA" id="ARBA00023136"/>
    </source>
</evidence>
<feature type="transmembrane region" description="Helical" evidence="10">
    <location>
        <begin position="327"/>
        <end position="347"/>
    </location>
</feature>
<keyword evidence="5" id="KW-1003">Cell membrane</keyword>
<keyword evidence="12" id="KW-1185">Reference proteome</keyword>
<name>A0A4R2KRI8_9FIRM</name>
<protein>
    <recommendedName>
        <fullName evidence="3">Multidrug export protein MepA</fullName>
    </recommendedName>
</protein>
<evidence type="ECO:0000256" key="9">
    <source>
        <dbReference type="ARBA" id="ARBA00023251"/>
    </source>
</evidence>
<organism evidence="11 12">
    <name type="scientific">Marinisporobacter balticus</name>
    <dbReference type="NCBI Taxonomy" id="2018667"/>
    <lineage>
        <taxon>Bacteria</taxon>
        <taxon>Bacillati</taxon>
        <taxon>Bacillota</taxon>
        <taxon>Clostridia</taxon>
        <taxon>Peptostreptococcales</taxon>
        <taxon>Thermotaleaceae</taxon>
        <taxon>Marinisporobacter</taxon>
    </lineage>
</organism>
<dbReference type="Pfam" id="PF01554">
    <property type="entry name" value="MatE"/>
    <property type="match status" value="2"/>
</dbReference>
<evidence type="ECO:0000256" key="7">
    <source>
        <dbReference type="ARBA" id="ARBA00022989"/>
    </source>
</evidence>
<dbReference type="GO" id="GO:0015297">
    <property type="term" value="F:antiporter activity"/>
    <property type="evidence" value="ECO:0007669"/>
    <property type="project" value="InterPro"/>
</dbReference>
<feature type="transmembrane region" description="Helical" evidence="10">
    <location>
        <begin position="22"/>
        <end position="43"/>
    </location>
</feature>
<keyword evidence="7 10" id="KW-1133">Transmembrane helix</keyword>
<feature type="transmembrane region" description="Helical" evidence="10">
    <location>
        <begin position="243"/>
        <end position="265"/>
    </location>
</feature>
<dbReference type="NCBIfam" id="TIGR00797">
    <property type="entry name" value="matE"/>
    <property type="match status" value="1"/>
</dbReference>
<comment type="subcellular location">
    <subcellularLocation>
        <location evidence="1">Cell membrane</location>
        <topology evidence="1">Multi-pass membrane protein</topology>
    </subcellularLocation>
</comment>
<proteinExistence type="inferred from homology"/>
<evidence type="ECO:0000256" key="5">
    <source>
        <dbReference type="ARBA" id="ARBA00022475"/>
    </source>
</evidence>
<evidence type="ECO:0000256" key="2">
    <source>
        <dbReference type="ARBA" id="ARBA00008417"/>
    </source>
</evidence>
<feature type="transmembrane region" description="Helical" evidence="10">
    <location>
        <begin position="277"/>
        <end position="298"/>
    </location>
</feature>